<comment type="caution">
    <text evidence="2">The sequence shown here is derived from an EMBL/GenBank/DDBJ whole genome shotgun (WGS) entry which is preliminary data.</text>
</comment>
<accession>A0A9P4TQ99</accession>
<organism evidence="2 3">
    <name type="scientific">Curvularia kusanoi</name>
    <name type="common">Cochliobolus kusanoi</name>
    <dbReference type="NCBI Taxonomy" id="90978"/>
    <lineage>
        <taxon>Eukaryota</taxon>
        <taxon>Fungi</taxon>
        <taxon>Dikarya</taxon>
        <taxon>Ascomycota</taxon>
        <taxon>Pezizomycotina</taxon>
        <taxon>Dothideomycetes</taxon>
        <taxon>Pleosporomycetidae</taxon>
        <taxon>Pleosporales</taxon>
        <taxon>Pleosporineae</taxon>
        <taxon>Pleosporaceae</taxon>
        <taxon>Curvularia</taxon>
    </lineage>
</organism>
<feature type="transmembrane region" description="Helical" evidence="1">
    <location>
        <begin position="49"/>
        <end position="69"/>
    </location>
</feature>
<protein>
    <submittedName>
        <fullName evidence="2">Uncharacterized protein</fullName>
    </submittedName>
</protein>
<dbReference type="Proteomes" id="UP000801428">
    <property type="component" value="Unassembled WGS sequence"/>
</dbReference>
<evidence type="ECO:0000313" key="2">
    <source>
        <dbReference type="EMBL" id="KAF3011206.1"/>
    </source>
</evidence>
<proteinExistence type="predicted"/>
<dbReference type="OrthoDB" id="3751104at2759"/>
<keyword evidence="1" id="KW-0812">Transmembrane</keyword>
<feature type="transmembrane region" description="Helical" evidence="1">
    <location>
        <begin position="21"/>
        <end position="43"/>
    </location>
</feature>
<gene>
    <name evidence="2" type="ORF">E8E13_011613</name>
</gene>
<name>A0A9P4TQ99_CURKU</name>
<keyword evidence="3" id="KW-1185">Reference proteome</keyword>
<keyword evidence="1" id="KW-0472">Membrane</keyword>
<dbReference type="EMBL" id="SWKU01000001">
    <property type="protein sequence ID" value="KAF3011206.1"/>
    <property type="molecule type" value="Genomic_DNA"/>
</dbReference>
<evidence type="ECO:0000256" key="1">
    <source>
        <dbReference type="SAM" id="Phobius"/>
    </source>
</evidence>
<reference evidence="2" key="1">
    <citation type="submission" date="2019-04" db="EMBL/GenBank/DDBJ databases">
        <title>Sequencing of skin fungus with MAO and IRED activity.</title>
        <authorList>
            <person name="Marsaioli A.J."/>
            <person name="Bonatto J.M.C."/>
            <person name="Reis Junior O."/>
        </authorList>
    </citation>
    <scope>NUCLEOTIDE SEQUENCE</scope>
    <source>
        <strain evidence="2">30M1</strain>
    </source>
</reference>
<evidence type="ECO:0000313" key="3">
    <source>
        <dbReference type="Proteomes" id="UP000801428"/>
    </source>
</evidence>
<sequence length="196" mass="21540">MPISFTTPFANPGNVSPRLRALQLCQLGVVSLTAVYTFLAAVIPSKHKAFTFSLLYGLILTSITTSVLLRKEQKAAAQGILTKDKYAKYQLWKIGAGFVMYFVAFIGFAATPGGNEELGHNESGLVMNGVKITTFHSIILWTSTFNWIFMWASLFYSCCMTKRPTGEIRLEGEEANIGFAQENATGDEAYASRVQA</sequence>
<keyword evidence="1" id="KW-1133">Transmembrane helix</keyword>
<dbReference type="AlphaFoldDB" id="A0A9P4TQ99"/>
<feature type="transmembrane region" description="Helical" evidence="1">
    <location>
        <begin position="138"/>
        <end position="159"/>
    </location>
</feature>
<feature type="transmembrane region" description="Helical" evidence="1">
    <location>
        <begin position="90"/>
        <end position="110"/>
    </location>
</feature>